<dbReference type="Proteomes" id="UP000326837">
    <property type="component" value="Chromosome"/>
</dbReference>
<dbReference type="InterPro" id="IPR003675">
    <property type="entry name" value="Rce1/LyrA-like_dom"/>
</dbReference>
<keyword evidence="1" id="KW-1133">Transmembrane helix</keyword>
<feature type="transmembrane region" description="Helical" evidence="1">
    <location>
        <begin position="42"/>
        <end position="61"/>
    </location>
</feature>
<dbReference type="GO" id="GO:0004175">
    <property type="term" value="F:endopeptidase activity"/>
    <property type="evidence" value="ECO:0007669"/>
    <property type="project" value="UniProtKB-ARBA"/>
</dbReference>
<feature type="transmembrane region" description="Helical" evidence="1">
    <location>
        <begin position="207"/>
        <end position="224"/>
    </location>
</feature>
<proteinExistence type="predicted"/>
<accession>A0A5K7X802</accession>
<dbReference type="Pfam" id="PF02517">
    <property type="entry name" value="Rce1-like"/>
    <property type="match status" value="1"/>
</dbReference>
<evidence type="ECO:0000256" key="1">
    <source>
        <dbReference type="SAM" id="Phobius"/>
    </source>
</evidence>
<keyword evidence="4" id="KW-1185">Reference proteome</keyword>
<dbReference type="EMBL" id="AP021861">
    <property type="protein sequence ID" value="BBO32740.1"/>
    <property type="molecule type" value="Genomic_DNA"/>
</dbReference>
<feature type="domain" description="CAAX prenyl protease 2/Lysostaphin resistance protein A-like" evidence="2">
    <location>
        <begin position="293"/>
        <end position="346"/>
    </location>
</feature>
<name>A0A5K7X802_9BACT</name>
<keyword evidence="1" id="KW-0472">Membrane</keyword>
<feature type="transmembrane region" description="Helical" evidence="1">
    <location>
        <begin position="334"/>
        <end position="354"/>
    </location>
</feature>
<organism evidence="3 4">
    <name type="scientific">Lacipirellula parvula</name>
    <dbReference type="NCBI Taxonomy" id="2650471"/>
    <lineage>
        <taxon>Bacteria</taxon>
        <taxon>Pseudomonadati</taxon>
        <taxon>Planctomycetota</taxon>
        <taxon>Planctomycetia</taxon>
        <taxon>Pirellulales</taxon>
        <taxon>Lacipirellulaceae</taxon>
        <taxon>Lacipirellula</taxon>
    </lineage>
</organism>
<dbReference type="GO" id="GO:0080120">
    <property type="term" value="P:CAAX-box protein maturation"/>
    <property type="evidence" value="ECO:0007669"/>
    <property type="project" value="UniProtKB-ARBA"/>
</dbReference>
<protein>
    <recommendedName>
        <fullName evidence="2">CAAX prenyl protease 2/Lysostaphin resistance protein A-like domain-containing protein</fullName>
    </recommendedName>
</protein>
<evidence type="ECO:0000313" key="3">
    <source>
        <dbReference type="EMBL" id="BBO32740.1"/>
    </source>
</evidence>
<gene>
    <name evidence="3" type="ORF">PLANPX_2352</name>
</gene>
<dbReference type="KEGG" id="lpav:PLANPX_2352"/>
<reference evidence="4" key="1">
    <citation type="submission" date="2019-10" db="EMBL/GenBank/DDBJ databases">
        <title>Lacipirellula parvula gen. nov., sp. nov., representing a lineage of planctomycetes widespread in freshwater anoxic habitats, and description of the family Lacipirellulaceae.</title>
        <authorList>
            <person name="Dedysh S.N."/>
            <person name="Kulichevskaya I.S."/>
            <person name="Beletsky A.V."/>
            <person name="Rakitin A.L."/>
            <person name="Mardanov A.V."/>
            <person name="Ivanova A.A."/>
            <person name="Saltykova V.X."/>
            <person name="Rijpstra W.I.C."/>
            <person name="Sinninghe Damste J.S."/>
            <person name="Ravin N.V."/>
        </authorList>
    </citation>
    <scope>NUCLEOTIDE SEQUENCE [LARGE SCALE GENOMIC DNA]</scope>
    <source>
        <strain evidence="4">PX69</strain>
    </source>
</reference>
<feature type="transmembrane region" description="Helical" evidence="1">
    <location>
        <begin position="166"/>
        <end position="187"/>
    </location>
</feature>
<dbReference type="AlphaFoldDB" id="A0A5K7X802"/>
<feature type="transmembrane region" description="Helical" evidence="1">
    <location>
        <begin position="126"/>
        <end position="146"/>
    </location>
</feature>
<sequence length="360" mass="37323">MGYAVIAAVALSLGTLFQLFQRHIAGEPLIPAELRRIVPWNAVAPLVLLAPLLIALATSALSGGSDSLPGEPETTLTGGATAAALTGAGLPAGGQSIAAAVAASATSEAFYGIDSGTMIAAMWGQAAMTLTLAAACFALLVLAFRANRTDLGLPADATQFVADVQLGARMWAASLVPIYAIMVALNFALEPTDQHPIIERLMKDHSIGVMLAAAFTAVVAAPLYEELAFRLVLQGWLERADILLGSPEAVEPPASTVTADEAVASESAAAAATLPTLSLSERVLPYIPLPTQWLPIAVTATLFGLAHWGHGVSPAPLILLGAILGYAYQRTHRIVPCITCHVLFNGFTFVLLALEFAGKN</sequence>
<evidence type="ECO:0000313" key="4">
    <source>
        <dbReference type="Proteomes" id="UP000326837"/>
    </source>
</evidence>
<evidence type="ECO:0000259" key="2">
    <source>
        <dbReference type="Pfam" id="PF02517"/>
    </source>
</evidence>
<dbReference type="RefSeq" id="WP_152098654.1">
    <property type="nucleotide sequence ID" value="NZ_AP021861.1"/>
</dbReference>
<feature type="transmembrane region" description="Helical" evidence="1">
    <location>
        <begin position="308"/>
        <end position="327"/>
    </location>
</feature>
<keyword evidence="1" id="KW-0812">Transmembrane</keyword>